<feature type="domain" description="Aconitase A/isopropylmalate dehydratase small subunit swivel" evidence="12">
    <location>
        <begin position="718"/>
        <end position="845"/>
    </location>
</feature>
<evidence type="ECO:0000259" key="12">
    <source>
        <dbReference type="Pfam" id="PF00694"/>
    </source>
</evidence>
<keyword evidence="4 10" id="KW-0004">4Fe-4S</keyword>
<dbReference type="GO" id="GO:0051539">
    <property type="term" value="F:4 iron, 4 sulfur cluster binding"/>
    <property type="evidence" value="ECO:0007669"/>
    <property type="project" value="UniProtKB-KW"/>
</dbReference>
<evidence type="ECO:0000256" key="9">
    <source>
        <dbReference type="ARBA" id="ARBA00023501"/>
    </source>
</evidence>
<dbReference type="AlphaFoldDB" id="A0A844QM53"/>
<evidence type="ECO:0000256" key="1">
    <source>
        <dbReference type="ARBA" id="ARBA00001966"/>
    </source>
</evidence>
<dbReference type="UniPathway" id="UPA00223">
    <property type="reaction ID" value="UER00718"/>
</dbReference>
<dbReference type="NCBIfam" id="TIGR01341">
    <property type="entry name" value="aconitase_1"/>
    <property type="match status" value="1"/>
</dbReference>
<dbReference type="PROSITE" id="PS00450">
    <property type="entry name" value="ACONITASE_1"/>
    <property type="match status" value="1"/>
</dbReference>
<comment type="cofactor">
    <cofactor evidence="1">
        <name>[4Fe-4S] cluster</name>
        <dbReference type="ChEBI" id="CHEBI:49883"/>
    </cofactor>
</comment>
<dbReference type="NCBIfam" id="NF006757">
    <property type="entry name" value="PRK09277.1"/>
    <property type="match status" value="1"/>
</dbReference>
<evidence type="ECO:0000256" key="8">
    <source>
        <dbReference type="ARBA" id="ARBA00023239"/>
    </source>
</evidence>
<comment type="similarity">
    <text evidence="3 10">Belongs to the aconitase/IPM isomerase family.</text>
</comment>
<keyword evidence="5" id="KW-0479">Metal-binding</keyword>
<reference evidence="13 14" key="1">
    <citation type="submission" date="2019-12" db="EMBL/GenBank/DDBJ databases">
        <title>Nitratireductor arenosus sp. nov., Isolated from sea sand, Jeju island, South Korea.</title>
        <authorList>
            <person name="Kim W."/>
        </authorList>
    </citation>
    <scope>NUCLEOTIDE SEQUENCE [LARGE SCALE GENOMIC DNA]</scope>
    <source>
        <strain evidence="13 14">CAU 1489</strain>
    </source>
</reference>
<dbReference type="EMBL" id="WPHG01000003">
    <property type="protein sequence ID" value="MVA98709.1"/>
    <property type="molecule type" value="Genomic_DNA"/>
</dbReference>
<dbReference type="GO" id="GO:0046872">
    <property type="term" value="F:metal ion binding"/>
    <property type="evidence" value="ECO:0007669"/>
    <property type="project" value="UniProtKB-KW"/>
</dbReference>
<dbReference type="Gene3D" id="3.20.19.10">
    <property type="entry name" value="Aconitase, domain 4"/>
    <property type="match status" value="1"/>
</dbReference>
<dbReference type="Proteomes" id="UP000463224">
    <property type="component" value="Unassembled WGS sequence"/>
</dbReference>
<accession>A0A844QM53</accession>
<keyword evidence="8 10" id="KW-0456">Lyase</keyword>
<dbReference type="SUPFAM" id="SSF53732">
    <property type="entry name" value="Aconitase iron-sulfur domain"/>
    <property type="match status" value="1"/>
</dbReference>
<evidence type="ECO:0000256" key="4">
    <source>
        <dbReference type="ARBA" id="ARBA00022485"/>
    </source>
</evidence>
<evidence type="ECO:0000256" key="2">
    <source>
        <dbReference type="ARBA" id="ARBA00004717"/>
    </source>
</evidence>
<dbReference type="InterPro" id="IPR000573">
    <property type="entry name" value="AconitaseA/IPMdHydase_ssu_swvl"/>
</dbReference>
<evidence type="ECO:0000256" key="10">
    <source>
        <dbReference type="RuleBase" id="RU361275"/>
    </source>
</evidence>
<keyword evidence="7 10" id="KW-0411">Iron-sulfur</keyword>
<comment type="pathway">
    <text evidence="2">Carbohydrate metabolism; tricarboxylic acid cycle; isocitrate from oxaloacetate: step 2/2.</text>
</comment>
<dbReference type="FunFam" id="3.20.19.10:FF:000001">
    <property type="entry name" value="Aconitate hydratase"/>
    <property type="match status" value="1"/>
</dbReference>
<keyword evidence="6 10" id="KW-0408">Iron</keyword>
<dbReference type="Pfam" id="PF00694">
    <property type="entry name" value="Aconitase_C"/>
    <property type="match status" value="1"/>
</dbReference>
<evidence type="ECO:0000256" key="6">
    <source>
        <dbReference type="ARBA" id="ARBA00023004"/>
    </source>
</evidence>
<comment type="caution">
    <text evidence="13">The sequence shown here is derived from an EMBL/GenBank/DDBJ whole genome shotgun (WGS) entry which is preliminary data.</text>
</comment>
<evidence type="ECO:0000313" key="14">
    <source>
        <dbReference type="Proteomes" id="UP000463224"/>
    </source>
</evidence>
<evidence type="ECO:0000256" key="7">
    <source>
        <dbReference type="ARBA" id="ARBA00023014"/>
    </source>
</evidence>
<dbReference type="InterPro" id="IPR006249">
    <property type="entry name" value="Aconitase/IRP2"/>
</dbReference>
<dbReference type="InterPro" id="IPR015931">
    <property type="entry name" value="Acnase/IPM_dHydase_lsu_aba_1/3"/>
</dbReference>
<evidence type="ECO:0000256" key="3">
    <source>
        <dbReference type="ARBA" id="ARBA00007185"/>
    </source>
</evidence>
<dbReference type="Gene3D" id="3.30.499.10">
    <property type="entry name" value="Aconitase, domain 3"/>
    <property type="match status" value="2"/>
</dbReference>
<proteinExistence type="inferred from homology"/>
<dbReference type="Gene3D" id="6.10.190.10">
    <property type="match status" value="1"/>
</dbReference>
<comment type="catalytic activity">
    <reaction evidence="9 10">
        <text>citrate = D-threo-isocitrate</text>
        <dbReference type="Rhea" id="RHEA:10336"/>
        <dbReference type="ChEBI" id="CHEBI:15562"/>
        <dbReference type="ChEBI" id="CHEBI:16947"/>
        <dbReference type="EC" id="4.2.1.3"/>
    </reaction>
</comment>
<dbReference type="PANTHER" id="PTHR11670">
    <property type="entry name" value="ACONITASE/IRON-RESPONSIVE ELEMENT FAMILY MEMBER"/>
    <property type="match status" value="1"/>
</dbReference>
<dbReference type="GO" id="GO:0003994">
    <property type="term" value="F:aconitate hydratase activity"/>
    <property type="evidence" value="ECO:0007669"/>
    <property type="project" value="UniProtKB-EC"/>
</dbReference>
<dbReference type="EC" id="4.2.1.3" evidence="10"/>
<comment type="function">
    <text evidence="10">Catalyzes the isomerization of citrate to isocitrate via cis-aconitate.</text>
</comment>
<dbReference type="InterPro" id="IPR015928">
    <property type="entry name" value="Aconitase/3IPM_dehydase_swvl"/>
</dbReference>
<sequence>MLQERSGKSVDTFSVDPYSFSQEGRIVTVRQIPLASFEGPHGEAAQCVALDALAGDRPRRLPASLSIVLENVARQALGGADVAEPLGKILDWTPGAAELTVPLRVSRVILPDSSGLPVLMDLAAARDAVAEAGGDPAVIEPMVPVTLVVDHSLIVDVAGRPDAEARNIEKEYQRNRERYAFFKWAQRAFQRLRVVPPGAGIIHQVHLEKLARVVEEQDVPGVGRITGPEFVLGCDSHTPMVNGLGLLAWGVGGIDGEAAVLGQDYVVRIPRVIGVRLTGRLPAGATTTDLVLTVTERLRKVGVVGAFVEFFGLGVATLTVPERATLANMAPEYGATIGFFPIDAMTIDYLTRSGREPDHVRRVEAYARASGLFVEEHDQAIEFTETVTIDLGQIAPSVAGPKRPQDRVPLTGVKSAFRDVLAKPVDAGGFGLAPERLDDTVTIDGLEAPLRHGTITIAAITSCTNTSNPSVMIGAGLLARNAVARGLQVPDWVKTSLAPGSRLVRDYLTEAGLMTPLEALGFHIVGYGCTTCSGKSGPIRADIAEAVLGNDLVAAAVLSGNRNFEGRIHKTCRASYLASPPLVVAFALAGRVDVDFETEPLGTGKDGAPVYLRDIWPDGEELARLVATSQQPGRFRDSYATLFDGAALWHELETASGPRFAWDPASTYIRRPPFFDGPHEALPDRIEGARVLVRAGDSLTTDHITPSGEILADTPAGRFLIAAGVEPDNFNAVTQRRGNHDFMARITFANQRMKNLLAPGREGGMTRTAPDAEPVTIFEAAESWRRQNVPLIVLAGTDYGMGSSRDWAAKGPKLLGVRAVVAESFERIHRANLIGMGILPLTFADGESASSLGLSGFETYDFDGLRAAVETDRPVTVTARTAGGETRFSARVDVASSHERALLQNGGLFASLMAGLESRRIASDQGGHDDT</sequence>
<dbReference type="Pfam" id="PF00330">
    <property type="entry name" value="Aconitase"/>
    <property type="match status" value="1"/>
</dbReference>
<dbReference type="NCBIfam" id="NF009520">
    <property type="entry name" value="PRK12881.1"/>
    <property type="match status" value="1"/>
</dbReference>
<dbReference type="InterPro" id="IPR018136">
    <property type="entry name" value="Aconitase_4Fe-4S_BS"/>
</dbReference>
<dbReference type="InterPro" id="IPR036008">
    <property type="entry name" value="Aconitase_4Fe-4S_dom"/>
</dbReference>
<dbReference type="SUPFAM" id="SSF52016">
    <property type="entry name" value="LeuD/IlvD-like"/>
    <property type="match status" value="1"/>
</dbReference>
<organism evidence="13 14">
    <name type="scientific">Nitratireductor arenosus</name>
    <dbReference type="NCBI Taxonomy" id="2682096"/>
    <lineage>
        <taxon>Bacteria</taxon>
        <taxon>Pseudomonadati</taxon>
        <taxon>Pseudomonadota</taxon>
        <taxon>Alphaproteobacteria</taxon>
        <taxon>Hyphomicrobiales</taxon>
        <taxon>Phyllobacteriaceae</taxon>
        <taxon>Nitratireductor</taxon>
    </lineage>
</organism>
<name>A0A844QM53_9HYPH</name>
<dbReference type="GO" id="GO:0006099">
    <property type="term" value="P:tricarboxylic acid cycle"/>
    <property type="evidence" value="ECO:0007669"/>
    <property type="project" value="UniProtKB-UniPathway"/>
</dbReference>
<protein>
    <recommendedName>
        <fullName evidence="10">Aconitate hydratase</fullName>
        <shortName evidence="10">Aconitase</shortName>
        <ecNumber evidence="10">4.2.1.3</ecNumber>
    </recommendedName>
</protein>
<dbReference type="PRINTS" id="PR00415">
    <property type="entry name" value="ACONITASE"/>
</dbReference>
<evidence type="ECO:0000313" key="13">
    <source>
        <dbReference type="EMBL" id="MVA98709.1"/>
    </source>
</evidence>
<keyword evidence="14" id="KW-1185">Reference proteome</keyword>
<gene>
    <name evidence="13" type="primary">acnA</name>
    <name evidence="13" type="ORF">GN330_15795</name>
</gene>
<evidence type="ECO:0000256" key="5">
    <source>
        <dbReference type="ARBA" id="ARBA00022723"/>
    </source>
</evidence>
<evidence type="ECO:0000259" key="11">
    <source>
        <dbReference type="Pfam" id="PF00330"/>
    </source>
</evidence>
<feature type="domain" description="Aconitase/3-isopropylmalate dehydratase large subunit alpha/beta/alpha" evidence="11">
    <location>
        <begin position="101"/>
        <end position="590"/>
    </location>
</feature>
<dbReference type="InterPro" id="IPR001030">
    <property type="entry name" value="Acoase/IPM_deHydtase_lsu_aba"/>
</dbReference>
<dbReference type="FunFam" id="3.30.499.10:FF:000005">
    <property type="entry name" value="cytoplasmic aconitate hydratase"/>
    <property type="match status" value="1"/>
</dbReference>